<sequence>MKRWVLIGLLAAAVPGFAADDASRVAASRAAAKEFMETLKGELQAAMKTGGPTNAIEVCHTKAPAIAREISRAKGFDIGRTSLKTRNPDNAPDAWERKVLEDFEARKRAGADPATLEHHETVTANGKATFRYMKAIPTAELCLNCHGRKLDPKVSATLKRLYPEDQATGFNVGDLRGAFTVAQPL</sequence>
<organism evidence="3 4">
    <name type="scientific">Sulfurifustis variabilis</name>
    <dbReference type="NCBI Taxonomy" id="1675686"/>
    <lineage>
        <taxon>Bacteria</taxon>
        <taxon>Pseudomonadati</taxon>
        <taxon>Pseudomonadota</taxon>
        <taxon>Gammaproteobacteria</taxon>
        <taxon>Acidiferrobacterales</taxon>
        <taxon>Acidiferrobacteraceae</taxon>
        <taxon>Sulfurifustis</taxon>
    </lineage>
</organism>
<dbReference type="Gene3D" id="3.30.450.290">
    <property type="match status" value="1"/>
</dbReference>
<dbReference type="EMBL" id="AP014936">
    <property type="protein sequence ID" value="BAU46839.1"/>
    <property type="molecule type" value="Genomic_DNA"/>
</dbReference>
<dbReference type="InterPro" id="IPR021796">
    <property type="entry name" value="Tll0287-like_dom"/>
</dbReference>
<evidence type="ECO:0000256" key="1">
    <source>
        <dbReference type="SAM" id="SignalP"/>
    </source>
</evidence>
<dbReference type="Proteomes" id="UP000218899">
    <property type="component" value="Chromosome"/>
</dbReference>
<feature type="domain" description="Tll0287-like" evidence="2">
    <location>
        <begin position="33"/>
        <end position="184"/>
    </location>
</feature>
<keyword evidence="4" id="KW-1185">Reference proteome</keyword>
<dbReference type="KEGG" id="sva:SVA_0257"/>
<feature type="signal peptide" evidence="1">
    <location>
        <begin position="1"/>
        <end position="18"/>
    </location>
</feature>
<dbReference type="AlphaFoldDB" id="A0A1B4V069"/>
<evidence type="ECO:0000313" key="3">
    <source>
        <dbReference type="EMBL" id="BAU46839.1"/>
    </source>
</evidence>
<dbReference type="OrthoDB" id="9797588at2"/>
<evidence type="ECO:0000313" key="4">
    <source>
        <dbReference type="Proteomes" id="UP000218899"/>
    </source>
</evidence>
<proteinExistence type="predicted"/>
<evidence type="ECO:0000259" key="2">
    <source>
        <dbReference type="Pfam" id="PF11845"/>
    </source>
</evidence>
<dbReference type="RefSeq" id="WP_096462773.1">
    <property type="nucleotide sequence ID" value="NZ_AP014936.1"/>
</dbReference>
<reference evidence="3 4" key="1">
    <citation type="submission" date="2015-08" db="EMBL/GenBank/DDBJ databases">
        <title>Complete genome sequence of Sulfurifustis variabilis.</title>
        <authorList>
            <person name="Miura A."/>
            <person name="Kojima H."/>
            <person name="Fukui M."/>
        </authorList>
    </citation>
    <scope>NUCLEOTIDE SEQUENCE [LARGE SCALE GENOMIC DNA]</scope>
    <source>
        <strain evidence="4">skN76</strain>
    </source>
</reference>
<gene>
    <name evidence="3" type="ORF">SVA_0257</name>
</gene>
<feature type="chain" id="PRO_5008571038" evidence="1">
    <location>
        <begin position="19"/>
        <end position="185"/>
    </location>
</feature>
<keyword evidence="1" id="KW-0732">Signal</keyword>
<dbReference type="Pfam" id="PF11845">
    <property type="entry name" value="Tll0287-like"/>
    <property type="match status" value="1"/>
</dbReference>
<protein>
    <submittedName>
        <fullName evidence="3">Glutamate synthase</fullName>
    </submittedName>
</protein>
<accession>A0A1B4V069</accession>
<name>A0A1B4V069_9GAMM</name>